<dbReference type="OrthoDB" id="165693at2"/>
<feature type="domain" description="HTH cro/C1-type" evidence="1">
    <location>
        <begin position="6"/>
        <end position="61"/>
    </location>
</feature>
<evidence type="ECO:0000259" key="1">
    <source>
        <dbReference type="PROSITE" id="PS50943"/>
    </source>
</evidence>
<dbReference type="RefSeq" id="WP_126550666.1">
    <property type="nucleotide sequence ID" value="NZ_BIFS01000001.1"/>
</dbReference>
<dbReference type="AlphaFoldDB" id="A0A402AIU6"/>
<evidence type="ECO:0000313" key="2">
    <source>
        <dbReference type="EMBL" id="GCE18980.1"/>
    </source>
</evidence>
<name>A0A402AIU6_9CHLR</name>
<dbReference type="SUPFAM" id="SSF47413">
    <property type="entry name" value="lambda repressor-like DNA-binding domains"/>
    <property type="match status" value="1"/>
</dbReference>
<dbReference type="InterPro" id="IPR010982">
    <property type="entry name" value="Lambda_DNA-bd_dom_sf"/>
</dbReference>
<comment type="caution">
    <text evidence="2">The sequence shown here is derived from an EMBL/GenBank/DDBJ whole genome shotgun (WGS) entry which is preliminary data.</text>
</comment>
<accession>A0A402AIU6</accession>
<dbReference type="InterPro" id="IPR001387">
    <property type="entry name" value="Cro/C1-type_HTH"/>
</dbReference>
<sequence length="71" mass="7867">MVRLRIKELAEAQGLNKSQLQLKSGVTLPLLTRYWNNNTTEVKLDALQKIANALGVKTGELFAENDIENAA</sequence>
<reference evidence="3" key="1">
    <citation type="submission" date="2018-12" db="EMBL/GenBank/DDBJ databases">
        <title>Tengunoibacter tsumagoiensis gen. nov., sp. nov., Dictyobacter kobayashii sp. nov., D. alpinus sp. nov., and D. joshuensis sp. nov. and description of Dictyobacteraceae fam. nov. within the order Ktedonobacterales isolated from Tengu-no-mugimeshi.</title>
        <authorList>
            <person name="Wang C.M."/>
            <person name="Zheng Y."/>
            <person name="Sakai Y."/>
            <person name="Toyoda A."/>
            <person name="Minakuchi Y."/>
            <person name="Abe K."/>
            <person name="Yokota A."/>
            <person name="Yabe S."/>
        </authorList>
    </citation>
    <scope>NUCLEOTIDE SEQUENCE [LARGE SCALE GENOMIC DNA]</scope>
    <source>
        <strain evidence="3">Uno11</strain>
    </source>
</reference>
<evidence type="ECO:0000313" key="3">
    <source>
        <dbReference type="Proteomes" id="UP000287188"/>
    </source>
</evidence>
<dbReference type="EMBL" id="BIFS01000001">
    <property type="protein sequence ID" value="GCE18980.1"/>
    <property type="molecule type" value="Genomic_DNA"/>
</dbReference>
<dbReference type="PROSITE" id="PS50943">
    <property type="entry name" value="HTH_CROC1"/>
    <property type="match status" value="1"/>
</dbReference>
<protein>
    <recommendedName>
        <fullName evidence="1">HTH cro/C1-type domain-containing protein</fullName>
    </recommendedName>
</protein>
<proteinExistence type="predicted"/>
<dbReference type="Gene3D" id="1.10.260.40">
    <property type="entry name" value="lambda repressor-like DNA-binding domains"/>
    <property type="match status" value="1"/>
</dbReference>
<dbReference type="Pfam" id="PF13443">
    <property type="entry name" value="HTH_26"/>
    <property type="match status" value="1"/>
</dbReference>
<dbReference type="Proteomes" id="UP000287188">
    <property type="component" value="Unassembled WGS sequence"/>
</dbReference>
<gene>
    <name evidence="2" type="ORF">KDK_27800</name>
</gene>
<dbReference type="SMART" id="SM00530">
    <property type="entry name" value="HTH_XRE"/>
    <property type="match status" value="1"/>
</dbReference>
<keyword evidence="3" id="KW-1185">Reference proteome</keyword>
<organism evidence="2 3">
    <name type="scientific">Dictyobacter kobayashii</name>
    <dbReference type="NCBI Taxonomy" id="2014872"/>
    <lineage>
        <taxon>Bacteria</taxon>
        <taxon>Bacillati</taxon>
        <taxon>Chloroflexota</taxon>
        <taxon>Ktedonobacteria</taxon>
        <taxon>Ktedonobacterales</taxon>
        <taxon>Dictyobacteraceae</taxon>
        <taxon>Dictyobacter</taxon>
    </lineage>
</organism>
<dbReference type="CDD" id="cd00093">
    <property type="entry name" value="HTH_XRE"/>
    <property type="match status" value="1"/>
</dbReference>
<dbReference type="GO" id="GO:0003677">
    <property type="term" value="F:DNA binding"/>
    <property type="evidence" value="ECO:0007669"/>
    <property type="project" value="InterPro"/>
</dbReference>